<comment type="caution">
    <text evidence="5">The sequence shown here is derived from an EMBL/GenBank/DDBJ whole genome shotgun (WGS) entry which is preliminary data.</text>
</comment>
<evidence type="ECO:0000256" key="1">
    <source>
        <dbReference type="ARBA" id="ARBA00023015"/>
    </source>
</evidence>
<proteinExistence type="predicted"/>
<evidence type="ECO:0000313" key="5">
    <source>
        <dbReference type="EMBL" id="GBG05451.1"/>
    </source>
</evidence>
<sequence>MNKLYKEISDALYNSYYGIERIEQTELKKSKFKDLTPNELHAIDAIGLHNYLTTSQLAEKMHVTRATISTQVDRLVRKGYVDRIRDEKDRRIIRLKLTHRGKLVCRAYHAYHNLMVKSFLQNLDENELQTIYRAFTNLEKFTNSH</sequence>
<dbReference type="Pfam" id="PF12802">
    <property type="entry name" value="MarR_2"/>
    <property type="match status" value="1"/>
</dbReference>
<dbReference type="InterPro" id="IPR023187">
    <property type="entry name" value="Tscrpt_reg_MarR-type_CS"/>
</dbReference>
<evidence type="ECO:0000259" key="4">
    <source>
        <dbReference type="PROSITE" id="PS50995"/>
    </source>
</evidence>
<dbReference type="EMBL" id="BFBY01000014">
    <property type="protein sequence ID" value="GBG05451.1"/>
    <property type="molecule type" value="Genomic_DNA"/>
</dbReference>
<dbReference type="AlphaFoldDB" id="A0A2Z6T8V7"/>
<dbReference type="GO" id="GO:0003677">
    <property type="term" value="F:DNA binding"/>
    <property type="evidence" value="ECO:0007669"/>
    <property type="project" value="UniProtKB-KW"/>
</dbReference>
<dbReference type="InterPro" id="IPR000835">
    <property type="entry name" value="HTH_MarR-typ"/>
</dbReference>
<dbReference type="InterPro" id="IPR036388">
    <property type="entry name" value="WH-like_DNA-bd_sf"/>
</dbReference>
<protein>
    <submittedName>
        <fullName evidence="5">MarR family transcriptional regulator</fullName>
    </submittedName>
</protein>
<dbReference type="Gene3D" id="1.10.10.10">
    <property type="entry name" value="Winged helix-like DNA-binding domain superfamily/Winged helix DNA-binding domain"/>
    <property type="match status" value="1"/>
</dbReference>
<dbReference type="PRINTS" id="PR00598">
    <property type="entry name" value="HTHMARR"/>
</dbReference>
<dbReference type="PROSITE" id="PS01117">
    <property type="entry name" value="HTH_MARR_1"/>
    <property type="match status" value="1"/>
</dbReference>
<dbReference type="InterPro" id="IPR036390">
    <property type="entry name" value="WH_DNA-bd_sf"/>
</dbReference>
<dbReference type="SUPFAM" id="SSF46785">
    <property type="entry name" value="Winged helix' DNA-binding domain"/>
    <property type="match status" value="1"/>
</dbReference>
<dbReference type="PANTHER" id="PTHR42756:SF1">
    <property type="entry name" value="TRANSCRIPTIONAL REPRESSOR OF EMRAB OPERON"/>
    <property type="match status" value="1"/>
</dbReference>
<reference evidence="6" key="1">
    <citation type="submission" date="2018-03" db="EMBL/GenBank/DDBJ databases">
        <title>New taxa in the Lactobacillus gasseri group.</title>
        <authorList>
            <person name="Tanizawa Y."/>
            <person name="Tohno M."/>
            <person name="Endo A."/>
            <person name="Arita M."/>
        </authorList>
    </citation>
    <scope>NUCLEOTIDE SEQUENCE [LARGE SCALE GENOMIC DNA]</scope>
    <source>
        <strain evidence="6">DSM 24759</strain>
    </source>
</reference>
<dbReference type="Proteomes" id="UP000257317">
    <property type="component" value="Unassembled WGS sequence"/>
</dbReference>
<keyword evidence="6" id="KW-1185">Reference proteome</keyword>
<organism evidence="5 6">
    <name type="scientific">Lactobacillus rodentium</name>
    <dbReference type="NCBI Taxonomy" id="947835"/>
    <lineage>
        <taxon>Bacteria</taxon>
        <taxon>Bacillati</taxon>
        <taxon>Bacillota</taxon>
        <taxon>Bacilli</taxon>
        <taxon>Lactobacillales</taxon>
        <taxon>Lactobacillaceae</taxon>
        <taxon>Lactobacillus</taxon>
    </lineage>
</organism>
<accession>A0A2Z6T8V7</accession>
<dbReference type="PROSITE" id="PS50995">
    <property type="entry name" value="HTH_MARR_2"/>
    <property type="match status" value="1"/>
</dbReference>
<name>A0A2Z6T8V7_9LACO</name>
<dbReference type="GO" id="GO:0003700">
    <property type="term" value="F:DNA-binding transcription factor activity"/>
    <property type="evidence" value="ECO:0007669"/>
    <property type="project" value="InterPro"/>
</dbReference>
<dbReference type="RefSeq" id="WP_117118779.1">
    <property type="nucleotide sequence ID" value="NZ_BFBY01000014.1"/>
</dbReference>
<dbReference type="OrthoDB" id="5461037at2"/>
<keyword evidence="2" id="KW-0238">DNA-binding</keyword>
<keyword evidence="1" id="KW-0805">Transcription regulation</keyword>
<evidence type="ECO:0000256" key="2">
    <source>
        <dbReference type="ARBA" id="ARBA00023125"/>
    </source>
</evidence>
<evidence type="ECO:0000256" key="3">
    <source>
        <dbReference type="ARBA" id="ARBA00023163"/>
    </source>
</evidence>
<dbReference type="SMART" id="SM00347">
    <property type="entry name" value="HTH_MARR"/>
    <property type="match status" value="1"/>
</dbReference>
<feature type="domain" description="HTH marR-type" evidence="4">
    <location>
        <begin position="1"/>
        <end position="140"/>
    </location>
</feature>
<dbReference type="PANTHER" id="PTHR42756">
    <property type="entry name" value="TRANSCRIPTIONAL REGULATOR, MARR"/>
    <property type="match status" value="1"/>
</dbReference>
<gene>
    <name evidence="5" type="primary">marR</name>
    <name evidence="5" type="ORF">LrDSM24759_13650</name>
</gene>
<evidence type="ECO:0000313" key="6">
    <source>
        <dbReference type="Proteomes" id="UP000257317"/>
    </source>
</evidence>
<keyword evidence="3" id="KW-0804">Transcription</keyword>